<gene>
    <name evidence="1" type="ORF">ACJIZ3_000998</name>
</gene>
<sequence length="40" mass="4735">MRSLITLECLIPQSLFNLPSLQKLMVSHIKFRDQLTKFPF</sequence>
<dbReference type="AlphaFoldDB" id="A0ABD3U573"/>
<proteinExistence type="predicted"/>
<dbReference type="Proteomes" id="UP001634393">
    <property type="component" value="Unassembled WGS sequence"/>
</dbReference>
<dbReference type="EMBL" id="JBJXBP010000002">
    <property type="protein sequence ID" value="KAL3843595.1"/>
    <property type="molecule type" value="Genomic_DNA"/>
</dbReference>
<protein>
    <submittedName>
        <fullName evidence="1">Uncharacterized protein</fullName>
    </submittedName>
</protein>
<name>A0ABD3U573_9LAMI</name>
<keyword evidence="2" id="KW-1185">Reference proteome</keyword>
<organism evidence="1 2">
    <name type="scientific">Penstemon smallii</name>
    <dbReference type="NCBI Taxonomy" id="265156"/>
    <lineage>
        <taxon>Eukaryota</taxon>
        <taxon>Viridiplantae</taxon>
        <taxon>Streptophyta</taxon>
        <taxon>Embryophyta</taxon>
        <taxon>Tracheophyta</taxon>
        <taxon>Spermatophyta</taxon>
        <taxon>Magnoliopsida</taxon>
        <taxon>eudicotyledons</taxon>
        <taxon>Gunneridae</taxon>
        <taxon>Pentapetalae</taxon>
        <taxon>asterids</taxon>
        <taxon>lamiids</taxon>
        <taxon>Lamiales</taxon>
        <taxon>Plantaginaceae</taxon>
        <taxon>Cheloneae</taxon>
        <taxon>Penstemon</taxon>
    </lineage>
</organism>
<evidence type="ECO:0000313" key="2">
    <source>
        <dbReference type="Proteomes" id="UP001634393"/>
    </source>
</evidence>
<evidence type="ECO:0000313" key="1">
    <source>
        <dbReference type="EMBL" id="KAL3843595.1"/>
    </source>
</evidence>
<reference evidence="1 2" key="1">
    <citation type="submission" date="2024-12" db="EMBL/GenBank/DDBJ databases">
        <title>The unique morphological basis and parallel evolutionary history of personate flowers in Penstemon.</title>
        <authorList>
            <person name="Depatie T.H."/>
            <person name="Wessinger C.A."/>
        </authorList>
    </citation>
    <scope>NUCLEOTIDE SEQUENCE [LARGE SCALE GENOMIC DNA]</scope>
    <source>
        <strain evidence="1">WTNN_2</strain>
        <tissue evidence="1">Leaf</tissue>
    </source>
</reference>
<accession>A0ABD3U573</accession>
<comment type="caution">
    <text evidence="1">The sequence shown here is derived from an EMBL/GenBank/DDBJ whole genome shotgun (WGS) entry which is preliminary data.</text>
</comment>